<evidence type="ECO:0000259" key="8">
    <source>
        <dbReference type="PROSITE" id="PS51702"/>
    </source>
</evidence>
<dbReference type="PROSITE" id="PS50994">
    <property type="entry name" value="INTEGRASE"/>
    <property type="match status" value="1"/>
</dbReference>
<dbReference type="EMBL" id="BPQP01000008">
    <property type="protein sequence ID" value="GJD93402.1"/>
    <property type="molecule type" value="Genomic_DNA"/>
</dbReference>
<dbReference type="Gene3D" id="1.10.10.10">
    <property type="entry name" value="Winged helix-like DNA-binding domain superfamily/Winged helix DNA-binding domain"/>
    <property type="match status" value="1"/>
</dbReference>
<keyword evidence="3" id="KW-0540">Nuclease</keyword>
<evidence type="ECO:0000256" key="6">
    <source>
        <dbReference type="ARBA" id="ARBA00022918"/>
    </source>
</evidence>
<proteinExistence type="predicted"/>
<dbReference type="Pfam" id="PF00665">
    <property type="entry name" value="rve"/>
    <property type="match status" value="1"/>
</dbReference>
<gene>
    <name evidence="9" type="ORF">OCOJLMKI_0596</name>
</gene>
<evidence type="ECO:0000256" key="4">
    <source>
        <dbReference type="ARBA" id="ARBA00022759"/>
    </source>
</evidence>
<name>A0ABQ4RUW9_9HYPH</name>
<evidence type="ECO:0000256" key="5">
    <source>
        <dbReference type="ARBA" id="ARBA00022801"/>
    </source>
</evidence>
<evidence type="ECO:0000313" key="10">
    <source>
        <dbReference type="Proteomes" id="UP001055125"/>
    </source>
</evidence>
<dbReference type="PROSITE" id="PS51702">
    <property type="entry name" value="HTH_MU"/>
    <property type="match status" value="1"/>
</dbReference>
<keyword evidence="4" id="KW-0255">Endonuclease</keyword>
<comment type="caution">
    <text evidence="9">The sequence shown here is derived from an EMBL/GenBank/DDBJ whole genome shotgun (WGS) entry which is preliminary data.</text>
</comment>
<dbReference type="InterPro" id="IPR012337">
    <property type="entry name" value="RNaseH-like_sf"/>
</dbReference>
<evidence type="ECO:0000256" key="2">
    <source>
        <dbReference type="ARBA" id="ARBA00022695"/>
    </source>
</evidence>
<dbReference type="Pfam" id="PF09299">
    <property type="entry name" value="Mu-transpos_C"/>
    <property type="match status" value="1"/>
</dbReference>
<dbReference type="Proteomes" id="UP001055125">
    <property type="component" value="Unassembled WGS sequence"/>
</dbReference>
<keyword evidence="2" id="KW-0548">Nucleotidyltransferase</keyword>
<evidence type="ECO:0000256" key="3">
    <source>
        <dbReference type="ARBA" id="ARBA00022722"/>
    </source>
</evidence>
<organism evidence="9 10">
    <name type="scientific">Methylobacterium iners</name>
    <dbReference type="NCBI Taxonomy" id="418707"/>
    <lineage>
        <taxon>Bacteria</taxon>
        <taxon>Pseudomonadati</taxon>
        <taxon>Pseudomonadota</taxon>
        <taxon>Alphaproteobacteria</taxon>
        <taxon>Hyphomicrobiales</taxon>
        <taxon>Methylobacteriaceae</taxon>
        <taxon>Methylobacterium</taxon>
    </lineage>
</organism>
<keyword evidence="1" id="KW-0808">Transferase</keyword>
<evidence type="ECO:0000259" key="7">
    <source>
        <dbReference type="PROSITE" id="PS50994"/>
    </source>
</evidence>
<dbReference type="InterPro" id="IPR036388">
    <property type="entry name" value="WH-like_DNA-bd_sf"/>
</dbReference>
<keyword evidence="6" id="KW-0695">RNA-directed DNA polymerase</keyword>
<dbReference type="SUPFAM" id="SSF46955">
    <property type="entry name" value="Putative DNA-binding domain"/>
    <property type="match status" value="1"/>
</dbReference>
<dbReference type="InterPro" id="IPR001584">
    <property type="entry name" value="Integrase_cat-core"/>
</dbReference>
<evidence type="ECO:0000313" key="9">
    <source>
        <dbReference type="EMBL" id="GJD93402.1"/>
    </source>
</evidence>
<reference evidence="9" key="1">
    <citation type="journal article" date="2021" name="Front. Microbiol.">
        <title>Comprehensive Comparative Genomics and Phenotyping of Methylobacterium Species.</title>
        <authorList>
            <person name="Alessa O."/>
            <person name="Ogura Y."/>
            <person name="Fujitani Y."/>
            <person name="Takami H."/>
            <person name="Hayashi T."/>
            <person name="Sahin N."/>
            <person name="Tani A."/>
        </authorList>
    </citation>
    <scope>NUCLEOTIDE SEQUENCE</scope>
    <source>
        <strain evidence="9">DSM 19015</strain>
    </source>
</reference>
<dbReference type="PANTHER" id="PTHR41694:SF3">
    <property type="entry name" value="RNA-DIRECTED DNA POLYMERASE-RELATED"/>
    <property type="match status" value="1"/>
</dbReference>
<dbReference type="InterPro" id="IPR003314">
    <property type="entry name" value="Mu-type_HTH"/>
</dbReference>
<accession>A0ABQ4RUW9</accession>
<keyword evidence="5" id="KW-0378">Hydrolase</keyword>
<dbReference type="PANTHER" id="PTHR41694">
    <property type="entry name" value="ENDOGENOUS RETROVIRUS GROUP K MEMBER POL PROTEIN"/>
    <property type="match status" value="1"/>
</dbReference>
<feature type="domain" description="Integrase catalytic" evidence="7">
    <location>
        <begin position="280"/>
        <end position="475"/>
    </location>
</feature>
<protein>
    <recommendedName>
        <fullName evidence="11">Integrase</fullName>
    </recommendedName>
</protein>
<feature type="domain" description="HTH Mu-type" evidence="8">
    <location>
        <begin position="3"/>
        <end position="74"/>
    </location>
</feature>
<dbReference type="Gene3D" id="3.30.420.10">
    <property type="entry name" value="Ribonuclease H-like superfamily/Ribonuclease H"/>
    <property type="match status" value="1"/>
</dbReference>
<dbReference type="InterPro" id="IPR009061">
    <property type="entry name" value="DNA-bd_dom_put_sf"/>
</dbReference>
<evidence type="ECO:0000256" key="1">
    <source>
        <dbReference type="ARBA" id="ARBA00022679"/>
    </source>
</evidence>
<dbReference type="InterPro" id="IPR015378">
    <property type="entry name" value="Transposase-like_Mu_C"/>
</dbReference>
<dbReference type="Pfam" id="PF02316">
    <property type="entry name" value="HTH_Tnp_Mu_1"/>
    <property type="match status" value="1"/>
</dbReference>
<dbReference type="RefSeq" id="WP_238242609.1">
    <property type="nucleotide sequence ID" value="NZ_BPQP01000008.1"/>
</dbReference>
<sequence length="728" mass="79697">MKLWLTASEIADLALPGLPRTKRNVNALAEAAGWADRKSLWRKRRHAGGGIEYHLDLLPPDARKAYVDCFVSDAVPMAAAAAAEAEPAAAGLRDDAAEARDARLAILAAADRIFETAKLPRQHADLLTIADYQSGRLGLPEWVRAEVPKLTLRTLQRWRAAAKAGRTAALAVDRGAARRGCGVLEQANDGQVRVYCLALIVSRPHLSADHVRAMLRERFGDTLTLSKAGGSIRTVPLPPIRTIQDALKRWKSSEKVALTALTNPDAFKSRYKLSGSHTDRTVTRLNEVWQIDASPMDALCVDGRHSVYLAIDVFSRRVVVYVSRTPRAEAVGLMLRRALLAWGVPERIKTDNGSDFTAKASERLLANLGIERELSPAFTPEAKAFVERVIGTFQRDLGPLLPGFIGHSVVDRKVIEARKAFADRLGETDARAFCVTLTGAELQAYCDGWAENRYQHRPHASLDGVTPYAAAAAYAGRTRRIEDMRALDLLLAPVAGRDGLRIVGKQGLRIDRSIYLTPHLMPDTQVFVRMDPCDLGRAFLFAPDGGQYLGEAVCPDVLGVDPVAAVAHAKRAQKEMIDTATAEIRKEAKRIKPRDFADTILRQAAEASGKLVAFPRPTDVHTTPALEAAAEVSKPALPRAALEPAERTLMTEIEADLSSVPPVTNVQPLRRGDTPQLRFRRALDLRARIDRGEAIETADALWLGGYEAGPEHRSFQDLYDDFGEAALN</sequence>
<reference evidence="9" key="2">
    <citation type="submission" date="2021-08" db="EMBL/GenBank/DDBJ databases">
        <authorList>
            <person name="Tani A."/>
            <person name="Ola A."/>
            <person name="Ogura Y."/>
            <person name="Katsura K."/>
            <person name="Hayashi T."/>
        </authorList>
    </citation>
    <scope>NUCLEOTIDE SEQUENCE</scope>
    <source>
        <strain evidence="9">DSM 19015</strain>
    </source>
</reference>
<dbReference type="SUPFAM" id="SSF53098">
    <property type="entry name" value="Ribonuclease H-like"/>
    <property type="match status" value="1"/>
</dbReference>
<keyword evidence="10" id="KW-1185">Reference proteome</keyword>
<dbReference type="InterPro" id="IPR036397">
    <property type="entry name" value="RNaseH_sf"/>
</dbReference>
<evidence type="ECO:0008006" key="11">
    <source>
        <dbReference type="Google" id="ProtNLM"/>
    </source>
</evidence>